<accession>A0A9D3YXA6</accession>
<reference evidence="1" key="1">
    <citation type="journal article" date="2019" name="bioRxiv">
        <title>The Genome of the Zebra Mussel, Dreissena polymorpha: A Resource for Invasive Species Research.</title>
        <authorList>
            <person name="McCartney M.A."/>
            <person name="Auch B."/>
            <person name="Kono T."/>
            <person name="Mallez S."/>
            <person name="Zhang Y."/>
            <person name="Obille A."/>
            <person name="Becker A."/>
            <person name="Abrahante J.E."/>
            <person name="Garbe J."/>
            <person name="Badalamenti J.P."/>
            <person name="Herman A."/>
            <person name="Mangelson H."/>
            <person name="Liachko I."/>
            <person name="Sullivan S."/>
            <person name="Sone E.D."/>
            <person name="Koren S."/>
            <person name="Silverstein K.A.T."/>
            <person name="Beckman K.B."/>
            <person name="Gohl D.M."/>
        </authorList>
    </citation>
    <scope>NUCLEOTIDE SEQUENCE</scope>
    <source>
        <strain evidence="1">Duluth1</strain>
        <tissue evidence="1">Whole animal</tissue>
    </source>
</reference>
<organism evidence="1 2">
    <name type="scientific">Dreissena polymorpha</name>
    <name type="common">Zebra mussel</name>
    <name type="synonym">Mytilus polymorpha</name>
    <dbReference type="NCBI Taxonomy" id="45954"/>
    <lineage>
        <taxon>Eukaryota</taxon>
        <taxon>Metazoa</taxon>
        <taxon>Spiralia</taxon>
        <taxon>Lophotrochozoa</taxon>
        <taxon>Mollusca</taxon>
        <taxon>Bivalvia</taxon>
        <taxon>Autobranchia</taxon>
        <taxon>Heteroconchia</taxon>
        <taxon>Euheterodonta</taxon>
        <taxon>Imparidentia</taxon>
        <taxon>Neoheterodontei</taxon>
        <taxon>Myida</taxon>
        <taxon>Dreissenoidea</taxon>
        <taxon>Dreissenidae</taxon>
        <taxon>Dreissena</taxon>
    </lineage>
</organism>
<evidence type="ECO:0000313" key="1">
    <source>
        <dbReference type="EMBL" id="KAH3706765.1"/>
    </source>
</evidence>
<reference evidence="1" key="2">
    <citation type="submission" date="2020-11" db="EMBL/GenBank/DDBJ databases">
        <authorList>
            <person name="McCartney M.A."/>
            <person name="Auch B."/>
            <person name="Kono T."/>
            <person name="Mallez S."/>
            <person name="Becker A."/>
            <person name="Gohl D.M."/>
            <person name="Silverstein K.A.T."/>
            <person name="Koren S."/>
            <person name="Bechman K.B."/>
            <person name="Herman A."/>
            <person name="Abrahante J.E."/>
            <person name="Garbe J."/>
        </authorList>
    </citation>
    <scope>NUCLEOTIDE SEQUENCE</scope>
    <source>
        <strain evidence="1">Duluth1</strain>
        <tissue evidence="1">Whole animal</tissue>
    </source>
</reference>
<name>A0A9D3YXA6_DREPO</name>
<sequence length="50" mass="5430">MLGQNVNEGLSGKDTYRVVMLGQEVNNEGLSGQDTYRVVMLGQEVNEGLS</sequence>
<keyword evidence="2" id="KW-1185">Reference proteome</keyword>
<gene>
    <name evidence="1" type="ORF">DPMN_066154</name>
</gene>
<protein>
    <submittedName>
        <fullName evidence="1">Uncharacterized protein</fullName>
    </submittedName>
</protein>
<dbReference type="EMBL" id="JAIWYP010000014">
    <property type="protein sequence ID" value="KAH3706765.1"/>
    <property type="molecule type" value="Genomic_DNA"/>
</dbReference>
<dbReference type="AlphaFoldDB" id="A0A9D3YXA6"/>
<dbReference type="Proteomes" id="UP000828390">
    <property type="component" value="Unassembled WGS sequence"/>
</dbReference>
<proteinExistence type="predicted"/>
<evidence type="ECO:0000313" key="2">
    <source>
        <dbReference type="Proteomes" id="UP000828390"/>
    </source>
</evidence>
<comment type="caution">
    <text evidence="1">The sequence shown here is derived from an EMBL/GenBank/DDBJ whole genome shotgun (WGS) entry which is preliminary data.</text>
</comment>